<dbReference type="Proteomes" id="UP000265520">
    <property type="component" value="Unassembled WGS sequence"/>
</dbReference>
<name>A0A392PJ53_9FABA</name>
<evidence type="ECO:0000313" key="4">
    <source>
        <dbReference type="Proteomes" id="UP000265520"/>
    </source>
</evidence>
<dbReference type="SUPFAM" id="SSF48464">
    <property type="entry name" value="ENTH/VHS domain"/>
    <property type="match status" value="1"/>
</dbReference>
<dbReference type="PANTHER" id="PTHR12460:SF27">
    <property type="entry name" value="ENTH_VHS FAMILY PROTEIN"/>
    <property type="match status" value="1"/>
</dbReference>
<dbReference type="Gene3D" id="1.25.40.90">
    <property type="match status" value="1"/>
</dbReference>
<dbReference type="EMBL" id="LXQA010081603">
    <property type="protein sequence ID" value="MCI11812.1"/>
    <property type="molecule type" value="Genomic_DNA"/>
</dbReference>
<comment type="caution">
    <text evidence="3">The sequence shown here is derived from an EMBL/GenBank/DDBJ whole genome shotgun (WGS) entry which is preliminary data.</text>
</comment>
<dbReference type="PROSITE" id="PS51391">
    <property type="entry name" value="CID"/>
    <property type="match status" value="1"/>
</dbReference>
<reference evidence="3 4" key="1">
    <citation type="journal article" date="2018" name="Front. Plant Sci.">
        <title>Red Clover (Trifolium pratense) and Zigzag Clover (T. medium) - A Picture of Genomic Similarities and Differences.</title>
        <authorList>
            <person name="Dluhosova J."/>
            <person name="Istvanek J."/>
            <person name="Nedelnik J."/>
            <person name="Repkova J."/>
        </authorList>
    </citation>
    <scope>NUCLEOTIDE SEQUENCE [LARGE SCALE GENOMIC DNA]</scope>
    <source>
        <strain evidence="4">cv. 10/8</strain>
        <tissue evidence="3">Leaf</tissue>
    </source>
</reference>
<dbReference type="Pfam" id="PF04818">
    <property type="entry name" value="CID"/>
    <property type="match status" value="1"/>
</dbReference>
<evidence type="ECO:0000313" key="3">
    <source>
        <dbReference type="EMBL" id="MCI11812.1"/>
    </source>
</evidence>
<feature type="non-terminal residue" evidence="3">
    <location>
        <position position="95"/>
    </location>
</feature>
<protein>
    <submittedName>
        <fullName evidence="3">Regulation of nuclear pre-mRNA domain-containing protein 1B-like</fullName>
    </submittedName>
</protein>
<dbReference type="GO" id="GO:0005634">
    <property type="term" value="C:nucleus"/>
    <property type="evidence" value="ECO:0007669"/>
    <property type="project" value="UniProtKB-ARBA"/>
</dbReference>
<dbReference type="SMART" id="SM00582">
    <property type="entry name" value="RPR"/>
    <property type="match status" value="1"/>
</dbReference>
<dbReference type="InterPro" id="IPR006569">
    <property type="entry name" value="CID_dom"/>
</dbReference>
<gene>
    <name evidence="3" type="ORF">A2U01_0032914</name>
</gene>
<evidence type="ECO:0000259" key="2">
    <source>
        <dbReference type="PROSITE" id="PS51391"/>
    </source>
</evidence>
<evidence type="ECO:0000256" key="1">
    <source>
        <dbReference type="ARBA" id="ARBA00022664"/>
    </source>
</evidence>
<dbReference type="PANTHER" id="PTHR12460">
    <property type="entry name" value="CYCLIN-DEPENDENT KINASE INHIBITOR-RELATED PROTEIN"/>
    <property type="match status" value="1"/>
</dbReference>
<keyword evidence="1" id="KW-0507">mRNA processing</keyword>
<keyword evidence="4" id="KW-1185">Reference proteome</keyword>
<dbReference type="AlphaFoldDB" id="A0A392PJ53"/>
<dbReference type="InterPro" id="IPR008942">
    <property type="entry name" value="ENTH_VHS"/>
</dbReference>
<proteinExistence type="predicted"/>
<organism evidence="3 4">
    <name type="scientific">Trifolium medium</name>
    <dbReference type="NCBI Taxonomy" id="97028"/>
    <lineage>
        <taxon>Eukaryota</taxon>
        <taxon>Viridiplantae</taxon>
        <taxon>Streptophyta</taxon>
        <taxon>Embryophyta</taxon>
        <taxon>Tracheophyta</taxon>
        <taxon>Spermatophyta</taxon>
        <taxon>Magnoliopsida</taxon>
        <taxon>eudicotyledons</taxon>
        <taxon>Gunneridae</taxon>
        <taxon>Pentapetalae</taxon>
        <taxon>rosids</taxon>
        <taxon>fabids</taxon>
        <taxon>Fabales</taxon>
        <taxon>Fabaceae</taxon>
        <taxon>Papilionoideae</taxon>
        <taxon>50 kb inversion clade</taxon>
        <taxon>NPAAA clade</taxon>
        <taxon>Hologalegina</taxon>
        <taxon>IRL clade</taxon>
        <taxon>Trifolieae</taxon>
        <taxon>Trifolium</taxon>
    </lineage>
</organism>
<sequence length="95" mass="10893">MQSGLLSLTFDIALSHWCIFNRSYAEQIVATWKIQFDKSDIIHKIALLHLANDILQNSKRNGNEFVIEFWKVLPAALKDVIAENNPRGERAVSRL</sequence>
<dbReference type="GO" id="GO:0000993">
    <property type="term" value="F:RNA polymerase II complex binding"/>
    <property type="evidence" value="ECO:0007669"/>
    <property type="project" value="TreeGrafter"/>
</dbReference>
<dbReference type="GO" id="GO:0031124">
    <property type="term" value="P:mRNA 3'-end processing"/>
    <property type="evidence" value="ECO:0007669"/>
    <property type="project" value="TreeGrafter"/>
</dbReference>
<accession>A0A392PJ53</accession>
<feature type="domain" description="CID" evidence="2">
    <location>
        <begin position="1"/>
        <end position="95"/>
    </location>
</feature>